<feature type="region of interest" description="Disordered" evidence="3">
    <location>
        <begin position="679"/>
        <end position="896"/>
    </location>
</feature>
<evidence type="ECO:0000313" key="6">
    <source>
        <dbReference type="Proteomes" id="UP000279259"/>
    </source>
</evidence>
<feature type="region of interest" description="Disordered" evidence="3">
    <location>
        <begin position="46"/>
        <end position="141"/>
    </location>
</feature>
<dbReference type="STRING" id="1890683.A0A427Y287"/>
<reference evidence="5 6" key="1">
    <citation type="submission" date="2018-11" db="EMBL/GenBank/DDBJ databases">
        <title>Genome sequence of Saitozyma podzolica DSM 27192.</title>
        <authorList>
            <person name="Aliyu H."/>
            <person name="Gorte O."/>
            <person name="Ochsenreither K."/>
        </authorList>
    </citation>
    <scope>NUCLEOTIDE SEQUENCE [LARGE SCALE GENOMIC DNA]</scope>
    <source>
        <strain evidence="5 6">DSM 27192</strain>
    </source>
</reference>
<feature type="region of interest" description="Disordered" evidence="3">
    <location>
        <begin position="295"/>
        <end position="371"/>
    </location>
</feature>
<dbReference type="Proteomes" id="UP000279259">
    <property type="component" value="Unassembled WGS sequence"/>
</dbReference>
<evidence type="ECO:0000256" key="2">
    <source>
        <dbReference type="ARBA" id="ARBA00022840"/>
    </source>
</evidence>
<dbReference type="SUPFAM" id="SSF56112">
    <property type="entry name" value="Protein kinase-like (PK-like)"/>
    <property type="match status" value="1"/>
</dbReference>
<keyword evidence="1" id="KW-0547">Nucleotide-binding</keyword>
<dbReference type="PANTHER" id="PTHR48012">
    <property type="entry name" value="STERILE20-LIKE KINASE, ISOFORM B-RELATED"/>
    <property type="match status" value="1"/>
</dbReference>
<name>A0A427Y287_9TREE</name>
<dbReference type="GO" id="GO:0005737">
    <property type="term" value="C:cytoplasm"/>
    <property type="evidence" value="ECO:0007669"/>
    <property type="project" value="TreeGrafter"/>
</dbReference>
<dbReference type="GO" id="GO:0005524">
    <property type="term" value="F:ATP binding"/>
    <property type="evidence" value="ECO:0007669"/>
    <property type="project" value="UniProtKB-KW"/>
</dbReference>
<evidence type="ECO:0000259" key="4">
    <source>
        <dbReference type="PROSITE" id="PS50011"/>
    </source>
</evidence>
<dbReference type="OrthoDB" id="248923at2759"/>
<accession>A0A427Y287</accession>
<feature type="compositionally biased region" description="Basic and acidic residues" evidence="3">
    <location>
        <begin position="302"/>
        <end position="317"/>
    </location>
</feature>
<feature type="region of interest" description="Disordered" evidence="3">
    <location>
        <begin position="590"/>
        <end position="649"/>
    </location>
</feature>
<keyword evidence="6" id="KW-1185">Reference proteome</keyword>
<feature type="compositionally biased region" description="Polar residues" evidence="3">
    <location>
        <begin position="820"/>
        <end position="843"/>
    </location>
</feature>
<keyword evidence="2" id="KW-0067">ATP-binding</keyword>
<dbReference type="PANTHER" id="PTHR48012:SF16">
    <property type="entry name" value="NON-SPECIFIC SERINE_THREONINE PROTEIN KINASE"/>
    <property type="match status" value="1"/>
</dbReference>
<evidence type="ECO:0000313" key="5">
    <source>
        <dbReference type="EMBL" id="RSH85197.1"/>
    </source>
</evidence>
<dbReference type="InterPro" id="IPR011009">
    <property type="entry name" value="Kinase-like_dom_sf"/>
</dbReference>
<evidence type="ECO:0000256" key="1">
    <source>
        <dbReference type="ARBA" id="ARBA00022741"/>
    </source>
</evidence>
<feature type="compositionally biased region" description="Polar residues" evidence="3">
    <location>
        <begin position="753"/>
        <end position="765"/>
    </location>
</feature>
<dbReference type="GO" id="GO:0004674">
    <property type="term" value="F:protein serine/threonine kinase activity"/>
    <property type="evidence" value="ECO:0007669"/>
    <property type="project" value="TreeGrafter"/>
</dbReference>
<organism evidence="5 6">
    <name type="scientific">Saitozyma podzolica</name>
    <dbReference type="NCBI Taxonomy" id="1890683"/>
    <lineage>
        <taxon>Eukaryota</taxon>
        <taxon>Fungi</taxon>
        <taxon>Dikarya</taxon>
        <taxon>Basidiomycota</taxon>
        <taxon>Agaricomycotina</taxon>
        <taxon>Tremellomycetes</taxon>
        <taxon>Tremellales</taxon>
        <taxon>Trimorphomycetaceae</taxon>
        <taxon>Saitozyma</taxon>
    </lineage>
</organism>
<proteinExistence type="predicted"/>
<dbReference type="AlphaFoldDB" id="A0A427Y287"/>
<dbReference type="EMBL" id="RSCD01000021">
    <property type="protein sequence ID" value="RSH85197.1"/>
    <property type="molecule type" value="Genomic_DNA"/>
</dbReference>
<feature type="region of interest" description="Disordered" evidence="3">
    <location>
        <begin position="562"/>
        <end position="581"/>
    </location>
</feature>
<gene>
    <name evidence="5" type="ORF">EHS25_005004</name>
</gene>
<dbReference type="PROSITE" id="PS50011">
    <property type="entry name" value="PROTEIN_KINASE_DOM"/>
    <property type="match status" value="1"/>
</dbReference>
<evidence type="ECO:0000256" key="3">
    <source>
        <dbReference type="SAM" id="MobiDB-lite"/>
    </source>
</evidence>
<feature type="compositionally biased region" description="Low complexity" evidence="3">
    <location>
        <begin position="57"/>
        <end position="102"/>
    </location>
</feature>
<dbReference type="Pfam" id="PF00069">
    <property type="entry name" value="Pkinase"/>
    <property type="match status" value="1"/>
</dbReference>
<feature type="compositionally biased region" description="Polar residues" evidence="3">
    <location>
        <begin position="128"/>
        <end position="141"/>
    </location>
</feature>
<feature type="compositionally biased region" description="Polar residues" evidence="3">
    <location>
        <begin position="721"/>
        <end position="745"/>
    </location>
</feature>
<dbReference type="InterPro" id="IPR000719">
    <property type="entry name" value="Prot_kinase_dom"/>
</dbReference>
<dbReference type="Pfam" id="PF07714">
    <property type="entry name" value="PK_Tyr_Ser-Thr"/>
    <property type="match status" value="1"/>
</dbReference>
<dbReference type="Gene3D" id="1.10.510.10">
    <property type="entry name" value="Transferase(Phosphotransferase) domain 1"/>
    <property type="match status" value="2"/>
</dbReference>
<feature type="domain" description="Protein kinase" evidence="4">
    <location>
        <begin position="31"/>
        <end position="482"/>
    </location>
</feature>
<protein>
    <recommendedName>
        <fullName evidence="4">Protein kinase domain-containing protein</fullName>
    </recommendedName>
</protein>
<dbReference type="InterPro" id="IPR050629">
    <property type="entry name" value="STE20/SPS1-PAK"/>
</dbReference>
<dbReference type="InterPro" id="IPR001245">
    <property type="entry name" value="Ser-Thr/Tyr_kinase_cat_dom"/>
</dbReference>
<comment type="caution">
    <text evidence="5">The sequence shown here is derived from an EMBL/GenBank/DDBJ whole genome shotgun (WGS) entry which is preliminary data.</text>
</comment>
<sequence length="918" mass="98230">MAGRHRPDHPAFAPMTDDEHWSGFTSDFADYDLGPPIGFGASSTVYSAVFRPPPPRARSGSAPELSLAPSSSASTSAKSSTTPSQFQSQSQSRPQSQSQSHSGPLRDKRQASGDGLRIVIPPQEPRGSVTSTASDANQANQDQERVCAIKVSSSYPEVDQMWREARLLGLSRHPNVLRVLATFTLPPDHHRIAIVTPLVSGGSLSGILNWRSRLADVPNHRHRFRFGRKKSEDESAECETGLGRLDEEEIKGVMKQVLEGLVYLHERGFLHKHPSHGVILDDAYPELELAERSQGWQHPRLCRRDSPTRGPRRRGDLNEALASNARAPTHPPTAENLRFDQPTTTMQQDAGLLSPTPNARLPSPSPSPSPSLRAAEIYGRRASFVGTPSWMAPEVIIGQKYDAKADIWSLGITVLELAHGVPPSSRGTPSDILTQIAISAAPTLDRELGGYSKQMKEFVDVCLLKDPAQRPSAVQLLGHAWLKGAKKKSFLAESLMSEIPPLEHRQEIRRVPTMSSMASHASSWDFASTPTIPNSPVRSSLLLPLRSPSLASQLASDYFPSASRAHSRNSSYSALPPSPRVPLRQWAERTASLGPDDVGMGRRTGSERGSRRTSQVGGGLRRGQSVSFDEGAPSPRVGSNGQGQAQGRPWSIVVDSAGHSRVSSTYEMMEPSESLSLDAVRGVGGLPGPSPGTPMSPLLEATVSHQSTERPLSPTTPPTSRICSSPETIESSLPARSNTADTADSSLFEVTPPGTSVSMSPNATATPGPGDEGVSPKTVLCKVGDESRRPPPGPESVIAEAPAPAPAPSPSPAVGANGPRGTQQQITTTAPSSITSRDTTRSLSMLAEGSKENAPPVPAARGEDEKKAGAASGTGTGWLGRRLSVKKNARDKEKERERLKEGWEGLVGTFKGMTAHRE</sequence>
<feature type="region of interest" description="Disordered" evidence="3">
    <location>
        <begin position="1"/>
        <end position="27"/>
    </location>
</feature>